<evidence type="ECO:0000313" key="1">
    <source>
        <dbReference type="EMBL" id="KAA1113513.1"/>
    </source>
</evidence>
<keyword evidence="2" id="KW-1185">Reference proteome</keyword>
<evidence type="ECO:0000313" key="2">
    <source>
        <dbReference type="Proteomes" id="UP000324748"/>
    </source>
</evidence>
<dbReference type="AlphaFoldDB" id="A0A5B0QKA0"/>
<comment type="caution">
    <text evidence="1">The sequence shown here is derived from an EMBL/GenBank/DDBJ whole genome shotgun (WGS) entry which is preliminary data.</text>
</comment>
<name>A0A5B0QKA0_PUCGR</name>
<sequence>MTQTTHNHLHYAGHRNLFAQSLKTSTQFYIFGHPWLHPLYTERTVKPILKHQAYLCIQSRLIDQFDWEDIPLRLTDISQEDGQAQAFLEGVGLESTYWISS</sequence>
<organism evidence="1 2">
    <name type="scientific">Puccinia graminis f. sp. tritici</name>
    <dbReference type="NCBI Taxonomy" id="56615"/>
    <lineage>
        <taxon>Eukaryota</taxon>
        <taxon>Fungi</taxon>
        <taxon>Dikarya</taxon>
        <taxon>Basidiomycota</taxon>
        <taxon>Pucciniomycotina</taxon>
        <taxon>Pucciniomycetes</taxon>
        <taxon>Pucciniales</taxon>
        <taxon>Pucciniaceae</taxon>
        <taxon>Puccinia</taxon>
    </lineage>
</organism>
<dbReference type="EMBL" id="VSWC01000015">
    <property type="protein sequence ID" value="KAA1113513.1"/>
    <property type="molecule type" value="Genomic_DNA"/>
</dbReference>
<protein>
    <submittedName>
        <fullName evidence="1">Uncharacterized protein</fullName>
    </submittedName>
</protein>
<gene>
    <name evidence="1" type="ORF">PGT21_032875</name>
</gene>
<dbReference type="Proteomes" id="UP000324748">
    <property type="component" value="Unassembled WGS sequence"/>
</dbReference>
<reference evidence="1 2" key="1">
    <citation type="submission" date="2019-05" db="EMBL/GenBank/DDBJ databases">
        <title>Emergence of the Ug99 lineage of the wheat stem rust pathogen through somatic hybridization.</title>
        <authorList>
            <person name="Li F."/>
            <person name="Upadhyaya N.M."/>
            <person name="Sperschneider J."/>
            <person name="Matny O."/>
            <person name="Nguyen-Phuc H."/>
            <person name="Mago R."/>
            <person name="Raley C."/>
            <person name="Miller M.E."/>
            <person name="Silverstein K.A.T."/>
            <person name="Henningsen E."/>
            <person name="Hirsch C.D."/>
            <person name="Visser B."/>
            <person name="Pretorius Z.A."/>
            <person name="Steffenson B.J."/>
            <person name="Schwessinger B."/>
            <person name="Dodds P.N."/>
            <person name="Figueroa M."/>
        </authorList>
    </citation>
    <scope>NUCLEOTIDE SEQUENCE [LARGE SCALE GENOMIC DNA]</scope>
    <source>
        <strain evidence="1">21-0</strain>
    </source>
</reference>
<accession>A0A5B0QKA0</accession>
<proteinExistence type="predicted"/>